<gene>
    <name evidence="1" type="ORF">Taro_051248</name>
</gene>
<dbReference type="AlphaFoldDB" id="A0A843XFG7"/>
<keyword evidence="2" id="KW-1185">Reference proteome</keyword>
<name>A0A843XFG7_COLES</name>
<dbReference type="Proteomes" id="UP000652761">
    <property type="component" value="Unassembled WGS sequence"/>
</dbReference>
<dbReference type="EMBL" id="NMUH01008063">
    <property type="protein sequence ID" value="MQM18258.1"/>
    <property type="molecule type" value="Genomic_DNA"/>
</dbReference>
<organism evidence="1 2">
    <name type="scientific">Colocasia esculenta</name>
    <name type="common">Wild taro</name>
    <name type="synonym">Arum esculentum</name>
    <dbReference type="NCBI Taxonomy" id="4460"/>
    <lineage>
        <taxon>Eukaryota</taxon>
        <taxon>Viridiplantae</taxon>
        <taxon>Streptophyta</taxon>
        <taxon>Embryophyta</taxon>
        <taxon>Tracheophyta</taxon>
        <taxon>Spermatophyta</taxon>
        <taxon>Magnoliopsida</taxon>
        <taxon>Liliopsida</taxon>
        <taxon>Araceae</taxon>
        <taxon>Aroideae</taxon>
        <taxon>Colocasieae</taxon>
        <taxon>Colocasia</taxon>
    </lineage>
</organism>
<accession>A0A843XFG7</accession>
<proteinExistence type="predicted"/>
<evidence type="ECO:0000313" key="1">
    <source>
        <dbReference type="EMBL" id="MQM18258.1"/>
    </source>
</evidence>
<protein>
    <submittedName>
        <fullName evidence="1">Uncharacterized protein</fullName>
    </submittedName>
</protein>
<reference evidence="1" key="1">
    <citation type="submission" date="2017-07" db="EMBL/GenBank/DDBJ databases">
        <title>Taro Niue Genome Assembly and Annotation.</title>
        <authorList>
            <person name="Atibalentja N."/>
            <person name="Keating K."/>
            <person name="Fields C.J."/>
        </authorList>
    </citation>
    <scope>NUCLEOTIDE SEQUENCE</scope>
    <source>
        <strain evidence="1">Niue_2</strain>
        <tissue evidence="1">Leaf</tissue>
    </source>
</reference>
<comment type="caution">
    <text evidence="1">The sequence shown here is derived from an EMBL/GenBank/DDBJ whole genome shotgun (WGS) entry which is preliminary data.</text>
</comment>
<evidence type="ECO:0000313" key="2">
    <source>
        <dbReference type="Proteomes" id="UP000652761"/>
    </source>
</evidence>
<sequence length="110" mass="12414">MVSIYTSIPTTFNTYYIKPYSQFPFRCKQPPCAARKGFWTPFPARLPATVTLHPPFPALDGDSAWLATVTSYAAEISPARWVGYQAEEQEQGELIVQWLVPNFTLDEPKG</sequence>